<reference evidence="1" key="1">
    <citation type="submission" date="2010-01" db="EMBL/GenBank/DDBJ databases">
        <title>Genome fragments of uncultured bacteria from the North Pacific subtropical Gyre.</title>
        <authorList>
            <person name="Pham V.D."/>
            <person name="Delong E.F."/>
        </authorList>
    </citation>
    <scope>NUCLEOTIDE SEQUENCE</scope>
</reference>
<sequence>MIDLSQVGICCDVDGTLYPVSKWRVAWRLRKHLGLLRAMHRTREKMRTSEASFATHHGFLEAEAGRVAEALGMSKDRVMRQLAELKFSLADVMTKNTKPFPGARESLNWAIQQGAAVAVLSDYPPQQKLSNLGLDRVSWSGCFAAEECGALKPNSPGFQTVRASCGQNIRTWIYIGDRQDTDVLGAQSSGFVPVLFSSRESGNAAFVLKDWNLAAFQGVIGEILRSEP</sequence>
<dbReference type="EMBL" id="GU567956">
    <property type="protein sequence ID" value="ADI21469.1"/>
    <property type="molecule type" value="Genomic_DNA"/>
</dbReference>
<dbReference type="GO" id="GO:0016787">
    <property type="term" value="F:hydrolase activity"/>
    <property type="evidence" value="ECO:0007669"/>
    <property type="project" value="UniProtKB-KW"/>
</dbReference>
<proteinExistence type="predicted"/>
<dbReference type="Gene3D" id="3.40.50.1000">
    <property type="entry name" value="HAD superfamily/HAD-like"/>
    <property type="match status" value="1"/>
</dbReference>
<dbReference type="AlphaFoldDB" id="E7C1Z5"/>
<evidence type="ECO:0000313" key="1">
    <source>
        <dbReference type="EMBL" id="ADI21469.1"/>
    </source>
</evidence>
<dbReference type="Pfam" id="PF00702">
    <property type="entry name" value="Hydrolase"/>
    <property type="match status" value="1"/>
</dbReference>
<protein>
    <submittedName>
        <fullName evidence="1">Predicted hydrolase (HAD superfamily)</fullName>
    </submittedName>
</protein>
<dbReference type="Gene3D" id="1.20.120.1600">
    <property type="match status" value="1"/>
</dbReference>
<keyword evidence="1" id="KW-0378">Hydrolase</keyword>
<organism evidence="1">
    <name type="scientific">uncultured myxobacterium HF0070_11L13</name>
    <dbReference type="NCBI Taxonomy" id="723554"/>
    <lineage>
        <taxon>Bacteria</taxon>
        <taxon>Pseudomonadati</taxon>
        <taxon>Myxococcota</taxon>
        <taxon>Myxococcia</taxon>
        <taxon>Myxococcales</taxon>
        <taxon>environmental samples</taxon>
    </lineage>
</organism>
<dbReference type="InterPro" id="IPR036412">
    <property type="entry name" value="HAD-like_sf"/>
</dbReference>
<dbReference type="SUPFAM" id="SSF56784">
    <property type="entry name" value="HAD-like"/>
    <property type="match status" value="1"/>
</dbReference>
<accession>E7C1Z5</accession>
<name>E7C1Z5_9BACT</name>
<dbReference type="InterPro" id="IPR023214">
    <property type="entry name" value="HAD_sf"/>
</dbReference>